<proteinExistence type="predicted"/>
<comment type="caution">
    <text evidence="1">The sequence shown here is derived from an EMBL/GenBank/DDBJ whole genome shotgun (WGS) entry which is preliminary data.</text>
</comment>
<organism evidence="1 2">
    <name type="scientific">Portunus trituberculatus</name>
    <name type="common">Swimming crab</name>
    <name type="synonym">Neptunus trituberculatus</name>
    <dbReference type="NCBI Taxonomy" id="210409"/>
    <lineage>
        <taxon>Eukaryota</taxon>
        <taxon>Metazoa</taxon>
        <taxon>Ecdysozoa</taxon>
        <taxon>Arthropoda</taxon>
        <taxon>Crustacea</taxon>
        <taxon>Multicrustacea</taxon>
        <taxon>Malacostraca</taxon>
        <taxon>Eumalacostraca</taxon>
        <taxon>Eucarida</taxon>
        <taxon>Decapoda</taxon>
        <taxon>Pleocyemata</taxon>
        <taxon>Brachyura</taxon>
        <taxon>Eubrachyura</taxon>
        <taxon>Portunoidea</taxon>
        <taxon>Portunidae</taxon>
        <taxon>Portuninae</taxon>
        <taxon>Portunus</taxon>
    </lineage>
</organism>
<dbReference type="AlphaFoldDB" id="A0A5B7JDG1"/>
<evidence type="ECO:0000313" key="1">
    <source>
        <dbReference type="EMBL" id="MPC92383.1"/>
    </source>
</evidence>
<dbReference type="Proteomes" id="UP000324222">
    <property type="component" value="Unassembled WGS sequence"/>
</dbReference>
<keyword evidence="2" id="KW-1185">Reference proteome</keyword>
<evidence type="ECO:0000313" key="2">
    <source>
        <dbReference type="Proteomes" id="UP000324222"/>
    </source>
</evidence>
<reference evidence="1 2" key="1">
    <citation type="submission" date="2019-05" db="EMBL/GenBank/DDBJ databases">
        <title>Another draft genome of Portunus trituberculatus and its Hox gene families provides insights of decapod evolution.</title>
        <authorList>
            <person name="Jeong J.-H."/>
            <person name="Song I."/>
            <person name="Kim S."/>
            <person name="Choi T."/>
            <person name="Kim D."/>
            <person name="Ryu S."/>
            <person name="Kim W."/>
        </authorList>
    </citation>
    <scope>NUCLEOTIDE SEQUENCE [LARGE SCALE GENOMIC DNA]</scope>
    <source>
        <tissue evidence="1">Muscle</tissue>
    </source>
</reference>
<accession>A0A5B7JDG1</accession>
<sequence length="56" mass="6672">MQEEIQEQEGSFNPFSTGTHFYLEICVRLDHFIDIRKSLRRSEINAFFTILTPMSF</sequence>
<gene>
    <name evidence="1" type="ORF">E2C01_087471</name>
</gene>
<dbReference type="EMBL" id="VSRR010091081">
    <property type="protein sequence ID" value="MPC92383.1"/>
    <property type="molecule type" value="Genomic_DNA"/>
</dbReference>
<name>A0A5B7JDG1_PORTR</name>
<protein>
    <submittedName>
        <fullName evidence="1">Uncharacterized protein</fullName>
    </submittedName>
</protein>